<dbReference type="InterPro" id="IPR017850">
    <property type="entry name" value="Alkaline_phosphatase_core_sf"/>
</dbReference>
<feature type="chain" id="PRO_5012956323" evidence="1">
    <location>
        <begin position="21"/>
        <end position="508"/>
    </location>
</feature>
<dbReference type="AlphaFoldDB" id="A0A1T5DEH3"/>
<dbReference type="Pfam" id="PF01663">
    <property type="entry name" value="Phosphodiest"/>
    <property type="match status" value="1"/>
</dbReference>
<dbReference type="OrthoDB" id="9789742at2"/>
<accession>A0A1T5DEH3</accession>
<dbReference type="InterPro" id="IPR032506">
    <property type="entry name" value="SGSH_C"/>
</dbReference>
<feature type="domain" description="N-sulphoglucosamine sulphohydrolase C-terminal" evidence="2">
    <location>
        <begin position="343"/>
        <end position="492"/>
    </location>
</feature>
<gene>
    <name evidence="3" type="ORF">SAMN05660841_01917</name>
</gene>
<keyword evidence="4" id="KW-1185">Reference proteome</keyword>
<sequence>MRRRISTLLLFTVIGLGAFAQQKKPNVLIIISDDHSYQTIGAYGSKVARTPNIDRIAKDGATFEHAYVNNSICGPARATLLSGKYSHKNGFKDNETSTFDFSQSLFVKDLQNVGYSTAWIGKIHLGEELQGFNYYDILPGQGSYFNPDFISQKGRERVEGYVSDIVTDKALSWLDTLQKDNPFCLVIGHKATHRTWMPDPKDFGTYDRDSIAIPSSFYDDYQGREAAQRQEMSIAKDMRMGYDLKMFDSWEKMMKDGNFSRMNEHQKRQYAAYYKPIFEQLNTLPKDEKALAEWKYRRYMIDYMNTAQSMDRNIGRVLDYLKEHNLEENTLVIYLSDQGFYMGEHGWFDKRFMYEESFRTPMVMRYPKLIPASVHIDANVVNADIAPTILELAGVAAPKDMQGKSFAKVLASPSKAHRKDVYYHYFENGEHAVSPHFGVKSGQYKLIRFYKRVESWELFDLNSDPQELHNVVASPKYAKVLKQMKKKLAQQIKAFDDQDAATIFKQKI</sequence>
<feature type="signal peptide" evidence="1">
    <location>
        <begin position="1"/>
        <end position="20"/>
    </location>
</feature>
<dbReference type="RefSeq" id="WP_079642858.1">
    <property type="nucleotide sequence ID" value="NZ_FUZF01000007.1"/>
</dbReference>
<evidence type="ECO:0000313" key="4">
    <source>
        <dbReference type="Proteomes" id="UP000190150"/>
    </source>
</evidence>
<dbReference type="STRING" id="1513896.SAMN05660841_01917"/>
<dbReference type="SUPFAM" id="SSF53649">
    <property type="entry name" value="Alkaline phosphatase-like"/>
    <property type="match status" value="1"/>
</dbReference>
<dbReference type="Pfam" id="PF16347">
    <property type="entry name" value="SGSH_C"/>
    <property type="match status" value="1"/>
</dbReference>
<proteinExistence type="predicted"/>
<dbReference type="InterPro" id="IPR002591">
    <property type="entry name" value="Phosphodiest/P_Trfase"/>
</dbReference>
<protein>
    <submittedName>
        <fullName evidence="3">Arylsulfatase A</fullName>
    </submittedName>
</protein>
<evidence type="ECO:0000313" key="3">
    <source>
        <dbReference type="EMBL" id="SKB70109.1"/>
    </source>
</evidence>
<evidence type="ECO:0000259" key="2">
    <source>
        <dbReference type="Pfam" id="PF16347"/>
    </source>
</evidence>
<dbReference type="PANTHER" id="PTHR43108:SF6">
    <property type="entry name" value="N-SULPHOGLUCOSAMINE SULPHOHYDROLASE"/>
    <property type="match status" value="1"/>
</dbReference>
<dbReference type="Proteomes" id="UP000190150">
    <property type="component" value="Unassembled WGS sequence"/>
</dbReference>
<evidence type="ECO:0000256" key="1">
    <source>
        <dbReference type="SAM" id="SignalP"/>
    </source>
</evidence>
<reference evidence="4" key="1">
    <citation type="submission" date="2017-02" db="EMBL/GenBank/DDBJ databases">
        <authorList>
            <person name="Varghese N."/>
            <person name="Submissions S."/>
        </authorList>
    </citation>
    <scope>NUCLEOTIDE SEQUENCE [LARGE SCALE GENOMIC DNA]</scope>
    <source>
        <strain evidence="4">DSM 24091</strain>
    </source>
</reference>
<dbReference type="EMBL" id="FUZF01000007">
    <property type="protein sequence ID" value="SKB70109.1"/>
    <property type="molecule type" value="Genomic_DNA"/>
</dbReference>
<keyword evidence="1" id="KW-0732">Signal</keyword>
<name>A0A1T5DEH3_9SPHI</name>
<dbReference type="CDD" id="cd16031">
    <property type="entry name" value="G6S_like"/>
    <property type="match status" value="1"/>
</dbReference>
<organism evidence="3 4">
    <name type="scientific">Sphingobacterium nematocida</name>
    <dbReference type="NCBI Taxonomy" id="1513896"/>
    <lineage>
        <taxon>Bacteria</taxon>
        <taxon>Pseudomonadati</taxon>
        <taxon>Bacteroidota</taxon>
        <taxon>Sphingobacteriia</taxon>
        <taxon>Sphingobacteriales</taxon>
        <taxon>Sphingobacteriaceae</taxon>
        <taxon>Sphingobacterium</taxon>
    </lineage>
</organism>
<dbReference type="Gene3D" id="3.40.720.10">
    <property type="entry name" value="Alkaline Phosphatase, subunit A"/>
    <property type="match status" value="1"/>
</dbReference>
<dbReference type="PANTHER" id="PTHR43108">
    <property type="entry name" value="N-ACETYLGLUCOSAMINE-6-SULFATASE FAMILY MEMBER"/>
    <property type="match status" value="1"/>
</dbReference>